<keyword evidence="4" id="KW-1185">Reference proteome</keyword>
<gene>
    <name evidence="3" type="ORF">HGG74_12730</name>
</gene>
<dbReference type="AlphaFoldDB" id="A0A7X6K4J1"/>
<dbReference type="RefSeq" id="WP_168486872.1">
    <property type="nucleotide sequence ID" value="NZ_JAAZSQ010000012.1"/>
</dbReference>
<sequence>MRRSGPRGGSAADLPGVAIELADGGTIRVRYSAGVRIREPEAQQILSRVQELAGGRLRPVLVELAGLGSISAAAMALFANRLPVSRMALVGMSPVDVAVAKFFSTVHRPPYPVEYFSSSPEALAWLGPESRESGSADPGPSGPVPTSAGAYASAFPDSGPAVPGPGGIPGPARRASGTSGAQVPDRDADRSHRQAAIPERPTRAARLRKKLAGMFTRAAAPEAAGGRHQRTGIDTPPPARPVSAETLRQVTEAFHGRTGSKSFPKALAVAAALNYDHAGAFAGLLSRCPPAERDLIATHLYRHFLHSPRQLALWVKTAGHNYFYARATVANTGIGRARARPGRISTARRTDRDSAGFNVAQEARDAVALINGLVRSHWPGHLGPEAQHNIISLAAALARLLITEGDDHPLAASYREYTDLYGVRHSIVENGTGLIDLILKHPQTTGLLCEYIQSGRHNGPEGLRRAVLNSSRMLRGQRPGTTEGTEGTPGRD</sequence>
<proteinExistence type="predicted"/>
<evidence type="ECO:0000313" key="3">
    <source>
        <dbReference type="EMBL" id="NKX55387.1"/>
    </source>
</evidence>
<evidence type="ECO:0000259" key="2">
    <source>
        <dbReference type="Pfam" id="PF25056"/>
    </source>
</evidence>
<dbReference type="Proteomes" id="UP000544090">
    <property type="component" value="Unassembled WGS sequence"/>
</dbReference>
<dbReference type="Gene3D" id="3.40.1680.10">
    <property type="entry name" value="yp_829618.1 domain like"/>
    <property type="match status" value="1"/>
</dbReference>
<name>A0A7X6K4J1_9MICC</name>
<feature type="region of interest" description="Disordered" evidence="1">
    <location>
        <begin position="219"/>
        <end position="241"/>
    </location>
</feature>
<organism evidence="3 4">
    <name type="scientific">Arthrobacter mobilis</name>
    <dbReference type="NCBI Taxonomy" id="2724944"/>
    <lineage>
        <taxon>Bacteria</taxon>
        <taxon>Bacillati</taxon>
        <taxon>Actinomycetota</taxon>
        <taxon>Actinomycetes</taxon>
        <taxon>Micrococcales</taxon>
        <taxon>Micrococcaceae</taxon>
        <taxon>Arthrobacter</taxon>
    </lineage>
</organism>
<feature type="domain" description="DUF7793" evidence="2">
    <location>
        <begin position="25"/>
        <end position="126"/>
    </location>
</feature>
<dbReference type="Gene3D" id="3.40.970.30">
    <property type="entry name" value="yp_829618.1 like domains"/>
    <property type="match status" value="1"/>
</dbReference>
<accession>A0A7X6K4J1</accession>
<comment type="caution">
    <text evidence="3">The sequence shown here is derived from an EMBL/GenBank/DDBJ whole genome shotgun (WGS) entry which is preliminary data.</text>
</comment>
<protein>
    <recommendedName>
        <fullName evidence="2">DUF7793 domain-containing protein</fullName>
    </recommendedName>
</protein>
<reference evidence="3 4" key="1">
    <citation type="submission" date="2020-04" db="EMBL/GenBank/DDBJ databases">
        <title>Arthrobacter sp. nov.</title>
        <authorList>
            <person name="Liu S."/>
        </authorList>
    </citation>
    <scope>NUCLEOTIDE SEQUENCE [LARGE SCALE GENOMIC DNA]</scope>
    <source>
        <strain evidence="3 4">E918</strain>
    </source>
</reference>
<feature type="compositionally biased region" description="Low complexity" evidence="1">
    <location>
        <begin position="479"/>
        <end position="492"/>
    </location>
</feature>
<evidence type="ECO:0000256" key="1">
    <source>
        <dbReference type="SAM" id="MobiDB-lite"/>
    </source>
</evidence>
<feature type="region of interest" description="Disordered" evidence="1">
    <location>
        <begin position="469"/>
        <end position="492"/>
    </location>
</feature>
<dbReference type="EMBL" id="JAAZSQ010000012">
    <property type="protein sequence ID" value="NKX55387.1"/>
    <property type="molecule type" value="Genomic_DNA"/>
</dbReference>
<feature type="region of interest" description="Disordered" evidence="1">
    <location>
        <begin position="128"/>
        <end position="204"/>
    </location>
</feature>
<evidence type="ECO:0000313" key="4">
    <source>
        <dbReference type="Proteomes" id="UP000544090"/>
    </source>
</evidence>
<dbReference type="Pfam" id="PF25056">
    <property type="entry name" value="DUF7793"/>
    <property type="match status" value="1"/>
</dbReference>
<dbReference type="InterPro" id="IPR056695">
    <property type="entry name" value="DUF7793"/>
</dbReference>